<dbReference type="AlphaFoldDB" id="A0A6S7FHC1"/>
<accession>A0A6S7FHC1</accession>
<protein>
    <submittedName>
        <fullName evidence="1">Uncharacterized protein</fullName>
    </submittedName>
</protein>
<dbReference type="EMBL" id="CACRXK020000016">
    <property type="protein sequence ID" value="CAB3976827.1"/>
    <property type="molecule type" value="Genomic_DNA"/>
</dbReference>
<gene>
    <name evidence="1" type="ORF">PACLA_8A085464</name>
</gene>
<sequence length="110" mass="12179">MRVVILNISIYIYLLNGEDIKSGVIQNQQSGFSWVQSILDAGYTPNYGFDPSGPLSVEDDDYQVVVPETNIQISSEQMTNLANQCNPLQEDGTNGQNTYLQCLAILNSMI</sequence>
<dbReference type="Proteomes" id="UP001152795">
    <property type="component" value="Unassembled WGS sequence"/>
</dbReference>
<proteinExistence type="predicted"/>
<evidence type="ECO:0000313" key="2">
    <source>
        <dbReference type="Proteomes" id="UP001152795"/>
    </source>
</evidence>
<keyword evidence="2" id="KW-1185">Reference proteome</keyword>
<reference evidence="1" key="1">
    <citation type="submission" date="2020-04" db="EMBL/GenBank/DDBJ databases">
        <authorList>
            <person name="Alioto T."/>
            <person name="Alioto T."/>
            <person name="Gomez Garrido J."/>
        </authorList>
    </citation>
    <scope>NUCLEOTIDE SEQUENCE</scope>
    <source>
        <strain evidence="1">A484AB</strain>
    </source>
</reference>
<organism evidence="1 2">
    <name type="scientific">Paramuricea clavata</name>
    <name type="common">Red gorgonian</name>
    <name type="synonym">Violescent sea-whip</name>
    <dbReference type="NCBI Taxonomy" id="317549"/>
    <lineage>
        <taxon>Eukaryota</taxon>
        <taxon>Metazoa</taxon>
        <taxon>Cnidaria</taxon>
        <taxon>Anthozoa</taxon>
        <taxon>Octocorallia</taxon>
        <taxon>Malacalcyonacea</taxon>
        <taxon>Plexauridae</taxon>
        <taxon>Paramuricea</taxon>
    </lineage>
</organism>
<name>A0A6S7FHC1_PARCT</name>
<evidence type="ECO:0000313" key="1">
    <source>
        <dbReference type="EMBL" id="CAB3976827.1"/>
    </source>
</evidence>
<comment type="caution">
    <text evidence="1">The sequence shown here is derived from an EMBL/GenBank/DDBJ whole genome shotgun (WGS) entry which is preliminary data.</text>
</comment>